<dbReference type="InterPro" id="IPR001387">
    <property type="entry name" value="Cro/C1-type_HTH"/>
</dbReference>
<dbReference type="AlphaFoldDB" id="A0A7Y9ZGP4"/>
<evidence type="ECO:0000259" key="2">
    <source>
        <dbReference type="PROSITE" id="PS50943"/>
    </source>
</evidence>
<dbReference type="Pfam" id="PF01381">
    <property type="entry name" value="HTH_3"/>
    <property type="match status" value="1"/>
</dbReference>
<feature type="domain" description="HTH cro/C1-type" evidence="2">
    <location>
        <begin position="270"/>
        <end position="303"/>
    </location>
</feature>
<dbReference type="EMBL" id="JACBZM010000001">
    <property type="protein sequence ID" value="NYI44510.1"/>
    <property type="molecule type" value="Genomic_DNA"/>
</dbReference>
<sequence>MSSLATRTQAAPTPTPELRNQFASHPVPVQAGTTLRRILFATLDRADQVASEHVEVWEQFVRILEQNQNDPRSTARCAVLANLVALVVFDEPADYAATVELAAQVGQPRLARLQHRASVALETDPAMPWTTTAVRRLVRWDLAARLGRQVPAGVDEDVATTCAVIAQNLVFEDIDPERSSGDPITSVAQLHDLVDRGSIIEWRNHLGAIAASPWGPYADQLLEIGRASDRPSALAAIASSIEQCQEWCRDRERDQVAREIRHLVAVSGSSQREFASRIGTSPSRLSTYVRGTVTPSAAMLLRIQRASRMLQRQSGRTVLAPRR</sequence>
<reference evidence="3 4" key="1">
    <citation type="submission" date="2020-07" db="EMBL/GenBank/DDBJ databases">
        <title>Sequencing the genomes of 1000 actinobacteria strains.</title>
        <authorList>
            <person name="Klenk H.-P."/>
        </authorList>
    </citation>
    <scope>NUCLEOTIDE SEQUENCE [LARGE SCALE GENOMIC DNA]</scope>
    <source>
        <strain evidence="3 4">DSM 15131</strain>
    </source>
</reference>
<accession>A0A7Y9ZGP4</accession>
<proteinExistence type="predicted"/>
<evidence type="ECO:0000256" key="1">
    <source>
        <dbReference type="SAM" id="MobiDB-lite"/>
    </source>
</evidence>
<dbReference type="Proteomes" id="UP000562045">
    <property type="component" value="Unassembled WGS sequence"/>
</dbReference>
<dbReference type="InterPro" id="IPR010982">
    <property type="entry name" value="Lambda_DNA-bd_dom_sf"/>
</dbReference>
<feature type="region of interest" description="Disordered" evidence="1">
    <location>
        <begin position="1"/>
        <end position="26"/>
    </location>
</feature>
<feature type="compositionally biased region" description="Low complexity" evidence="1">
    <location>
        <begin position="1"/>
        <end position="12"/>
    </location>
</feature>
<gene>
    <name evidence="3" type="ORF">BJ993_001590</name>
</gene>
<dbReference type="RefSeq" id="WP_179648345.1">
    <property type="nucleotide sequence ID" value="NZ_JACBZM010000001.1"/>
</dbReference>
<evidence type="ECO:0000313" key="4">
    <source>
        <dbReference type="Proteomes" id="UP000562045"/>
    </source>
</evidence>
<dbReference type="Gene3D" id="1.10.260.40">
    <property type="entry name" value="lambda repressor-like DNA-binding domains"/>
    <property type="match status" value="1"/>
</dbReference>
<name>A0A7Y9ZGP4_9ACTN</name>
<dbReference type="SUPFAM" id="SSF47413">
    <property type="entry name" value="lambda repressor-like DNA-binding domains"/>
    <property type="match status" value="1"/>
</dbReference>
<dbReference type="CDD" id="cd00093">
    <property type="entry name" value="HTH_XRE"/>
    <property type="match status" value="1"/>
</dbReference>
<comment type="caution">
    <text evidence="3">The sequence shown here is derived from an EMBL/GenBank/DDBJ whole genome shotgun (WGS) entry which is preliminary data.</text>
</comment>
<protein>
    <submittedName>
        <fullName evidence="3">DNA-binding transcriptional regulator YiaG</fullName>
    </submittedName>
</protein>
<keyword evidence="3" id="KW-0238">DNA-binding</keyword>
<organism evidence="3 4">
    <name type="scientific">Nocardioides aromaticivorans</name>
    <dbReference type="NCBI Taxonomy" id="200618"/>
    <lineage>
        <taxon>Bacteria</taxon>
        <taxon>Bacillati</taxon>
        <taxon>Actinomycetota</taxon>
        <taxon>Actinomycetes</taxon>
        <taxon>Propionibacteriales</taxon>
        <taxon>Nocardioidaceae</taxon>
        <taxon>Nocardioides</taxon>
    </lineage>
</organism>
<dbReference type="PROSITE" id="PS50943">
    <property type="entry name" value="HTH_CROC1"/>
    <property type="match status" value="1"/>
</dbReference>
<evidence type="ECO:0000313" key="3">
    <source>
        <dbReference type="EMBL" id="NYI44510.1"/>
    </source>
</evidence>
<dbReference type="GO" id="GO:0003677">
    <property type="term" value="F:DNA binding"/>
    <property type="evidence" value="ECO:0007669"/>
    <property type="project" value="UniProtKB-KW"/>
</dbReference>